<keyword evidence="3" id="KW-0678">Repressor</keyword>
<name>A0ABM4TR69_DROSZ</name>
<evidence type="ECO:0000256" key="7">
    <source>
        <dbReference type="SAM" id="MobiDB-lite"/>
    </source>
</evidence>
<feature type="region of interest" description="Disordered" evidence="7">
    <location>
        <begin position="1"/>
        <end position="40"/>
    </location>
</feature>
<feature type="compositionally biased region" description="Polar residues" evidence="7">
    <location>
        <begin position="307"/>
        <end position="319"/>
    </location>
</feature>
<evidence type="ECO:0000256" key="1">
    <source>
        <dbReference type="ARBA" id="ARBA00004123"/>
    </source>
</evidence>
<organism evidence="10 11">
    <name type="scientific">Drosophila suzukii</name>
    <name type="common">Spotted-wing drosophila fruit fly</name>
    <dbReference type="NCBI Taxonomy" id="28584"/>
    <lineage>
        <taxon>Eukaryota</taxon>
        <taxon>Metazoa</taxon>
        <taxon>Ecdysozoa</taxon>
        <taxon>Arthropoda</taxon>
        <taxon>Hexapoda</taxon>
        <taxon>Insecta</taxon>
        <taxon>Pterygota</taxon>
        <taxon>Neoptera</taxon>
        <taxon>Endopterygota</taxon>
        <taxon>Diptera</taxon>
        <taxon>Brachycera</taxon>
        <taxon>Muscomorpha</taxon>
        <taxon>Ephydroidea</taxon>
        <taxon>Drosophilidae</taxon>
        <taxon>Drosophila</taxon>
        <taxon>Sophophora</taxon>
    </lineage>
</organism>
<feature type="region of interest" description="Disordered" evidence="7">
    <location>
        <begin position="89"/>
        <end position="118"/>
    </location>
</feature>
<dbReference type="RefSeq" id="XP_070852469.1">
    <property type="nucleotide sequence ID" value="XM_070996368.1"/>
</dbReference>
<comment type="similarity">
    <text evidence="2">Belongs to the NAB family.</text>
</comment>
<reference evidence="11" key="1">
    <citation type="submission" date="2025-08" db="UniProtKB">
        <authorList>
            <consortium name="RefSeq"/>
        </authorList>
    </citation>
    <scope>IDENTIFICATION</scope>
</reference>
<dbReference type="InterPro" id="IPR006989">
    <property type="entry name" value="NAB_co-repressor_dom"/>
</dbReference>
<evidence type="ECO:0000256" key="3">
    <source>
        <dbReference type="ARBA" id="ARBA00022491"/>
    </source>
</evidence>
<feature type="region of interest" description="Disordered" evidence="7">
    <location>
        <begin position="462"/>
        <end position="493"/>
    </location>
</feature>
<feature type="domain" description="Nab N-terminal" evidence="8">
    <location>
        <begin position="126"/>
        <end position="203"/>
    </location>
</feature>
<gene>
    <name evidence="11" type="primary">nab</name>
</gene>
<evidence type="ECO:0000256" key="2">
    <source>
        <dbReference type="ARBA" id="ARBA00008864"/>
    </source>
</evidence>
<feature type="region of interest" description="Disordered" evidence="7">
    <location>
        <begin position="288"/>
        <end position="319"/>
    </location>
</feature>
<comment type="subcellular location">
    <subcellularLocation>
        <location evidence="1">Nucleus</location>
    </subcellularLocation>
</comment>
<dbReference type="InterPro" id="IPR006988">
    <property type="entry name" value="Nab_N"/>
</dbReference>
<dbReference type="GeneID" id="108020029"/>
<evidence type="ECO:0000256" key="4">
    <source>
        <dbReference type="ARBA" id="ARBA00023015"/>
    </source>
</evidence>
<feature type="compositionally biased region" description="Low complexity" evidence="7">
    <location>
        <begin position="92"/>
        <end position="107"/>
    </location>
</feature>
<sequence>MEANSNPTTPTTAVATTTSTSSPSPAASTSSKGHSQAASTCSASASASASASVSASASATQSQLLTTSLEIHKVEDLYNLSLASGLSEGQRSLSGAPSASSSPIMSPQGKIFGRNANGTMITTSRPGNEAEVQLYRVLQRASLLAYYDTLLEMGGDDVQQLYDAGEEEFLEIMALVGMASKPLHVRRLQKALHEWANNPGLFQGPMLPHLGLCETPPKPALVFNPDTTPALPRQKFPSFNPSATSSFQPSTLPPAAVPSSVSVTVPAGPLVTQISCPSAPPVPMPLVLPSTPLTSSPHPSTNSSLPANTAHQVSSSSPQLTPVLTEMQIQRITMCAEKIGRQLPQREPRAQTTRKRTTRELEQVIAMSEQDPRRMDEIRKYSAIYGRFDCKRRPEKPLTLHEVCVNEAAAQLCRNPQTIWLLTRRDELFPLARQIVKDAGFGHSASIARYGGLLTQLPSQGAGLGGGRAGPGDTDCESSDATAVPSKRQRLSSTEAAQLPLDLNREAVEDSRYNLFAMYQKFAKPPFDLTEIAKFSLGKAADYEDNDSRFSFSNSSSPTMPGKPFSNPQTPCNGMESDRSPVSRRMETSSPPRESVDLSGSASGPVLSGVQVISAAGDNIIAVANPALALSPTLNEVLALKRNAASPEA</sequence>
<evidence type="ECO:0000259" key="9">
    <source>
        <dbReference type="Pfam" id="PF04905"/>
    </source>
</evidence>
<evidence type="ECO:0000313" key="11">
    <source>
        <dbReference type="RefSeq" id="XP_070852469.1"/>
    </source>
</evidence>
<dbReference type="Proteomes" id="UP001652628">
    <property type="component" value="Chromosome 3"/>
</dbReference>
<protein>
    <submittedName>
        <fullName evidence="11">NGFI-A-binding protein homolog isoform X1</fullName>
    </submittedName>
</protein>
<dbReference type="PANTHER" id="PTHR12623">
    <property type="entry name" value="NGFI-A BINDING PROTEIN"/>
    <property type="match status" value="1"/>
</dbReference>
<dbReference type="Gene3D" id="1.20.120.2010">
    <property type="entry name" value="NAB conserved domain 2"/>
    <property type="match status" value="1"/>
</dbReference>
<evidence type="ECO:0000313" key="10">
    <source>
        <dbReference type="Proteomes" id="UP001652628"/>
    </source>
</evidence>
<feature type="region of interest" description="Disordered" evidence="7">
    <location>
        <begin position="234"/>
        <end position="257"/>
    </location>
</feature>
<evidence type="ECO:0000256" key="6">
    <source>
        <dbReference type="ARBA" id="ARBA00023242"/>
    </source>
</evidence>
<proteinExistence type="inferred from homology"/>
<evidence type="ECO:0000256" key="5">
    <source>
        <dbReference type="ARBA" id="ARBA00023163"/>
    </source>
</evidence>
<feature type="compositionally biased region" description="Basic and acidic residues" evidence="7">
    <location>
        <begin position="576"/>
        <end position="587"/>
    </location>
</feature>
<keyword evidence="4" id="KW-0805">Transcription regulation</keyword>
<dbReference type="InterPro" id="IPR038398">
    <property type="entry name" value="NCD2_sf"/>
</dbReference>
<dbReference type="Pfam" id="PF04905">
    <property type="entry name" value="NCD2"/>
    <property type="match status" value="1"/>
</dbReference>
<dbReference type="PANTHER" id="PTHR12623:SF10">
    <property type="entry name" value="NGFI-A-BINDING PROTEIN HOMOLOG"/>
    <property type="match status" value="1"/>
</dbReference>
<keyword evidence="10" id="KW-1185">Reference proteome</keyword>
<feature type="domain" description="NAB co-repressor" evidence="9">
    <location>
        <begin position="324"/>
        <end position="449"/>
    </location>
</feature>
<accession>A0ABM4TR69</accession>
<keyword evidence="6" id="KW-0539">Nucleus</keyword>
<keyword evidence="5" id="KW-0804">Transcription</keyword>
<dbReference type="Pfam" id="PF04904">
    <property type="entry name" value="SAM_NCD1"/>
    <property type="match status" value="1"/>
</dbReference>
<feature type="region of interest" description="Disordered" evidence="7">
    <location>
        <begin position="549"/>
        <end position="603"/>
    </location>
</feature>
<dbReference type="InterPro" id="IPR039040">
    <property type="entry name" value="NAB_fam"/>
</dbReference>
<feature type="compositionally biased region" description="Polar residues" evidence="7">
    <location>
        <begin position="237"/>
        <end position="248"/>
    </location>
</feature>
<feature type="compositionally biased region" description="Low complexity" evidence="7">
    <location>
        <begin position="288"/>
        <end position="306"/>
    </location>
</feature>
<evidence type="ECO:0000259" key="8">
    <source>
        <dbReference type="Pfam" id="PF04904"/>
    </source>
</evidence>
<feature type="compositionally biased region" description="Polar residues" evidence="7">
    <location>
        <begin position="588"/>
        <end position="602"/>
    </location>
</feature>
<feature type="compositionally biased region" description="Low complexity" evidence="7">
    <location>
        <begin position="7"/>
        <end position="40"/>
    </location>
</feature>